<gene>
    <name evidence="2" type="ORF">GGX14DRAFT_564249</name>
</gene>
<evidence type="ECO:0000313" key="3">
    <source>
        <dbReference type="Proteomes" id="UP001219525"/>
    </source>
</evidence>
<sequence length="134" mass="14454">MPAPSARPRRITLAPAARTRCSVSPAPFPLAARFPPFAAPTRYVPLLADCRSPFATRPFSLAPRCIRRFPPHVSRHSLPDGPRPARAARYTQSSPLATSSPRSPAVLRLLTVIGCPLTAVRCPLPEGTDPVNNN</sequence>
<name>A0AAD6YEI1_9AGAR</name>
<dbReference type="Proteomes" id="UP001219525">
    <property type="component" value="Unassembled WGS sequence"/>
</dbReference>
<dbReference type="AlphaFoldDB" id="A0AAD6YEI1"/>
<keyword evidence="3" id="KW-1185">Reference proteome</keyword>
<feature type="region of interest" description="Disordered" evidence="1">
    <location>
        <begin position="72"/>
        <end position="101"/>
    </location>
</feature>
<reference evidence="2" key="1">
    <citation type="submission" date="2023-03" db="EMBL/GenBank/DDBJ databases">
        <title>Massive genome expansion in bonnet fungi (Mycena s.s.) driven by repeated elements and novel gene families across ecological guilds.</title>
        <authorList>
            <consortium name="Lawrence Berkeley National Laboratory"/>
            <person name="Harder C.B."/>
            <person name="Miyauchi S."/>
            <person name="Viragh M."/>
            <person name="Kuo A."/>
            <person name="Thoen E."/>
            <person name="Andreopoulos B."/>
            <person name="Lu D."/>
            <person name="Skrede I."/>
            <person name="Drula E."/>
            <person name="Henrissat B."/>
            <person name="Morin E."/>
            <person name="Kohler A."/>
            <person name="Barry K."/>
            <person name="LaButti K."/>
            <person name="Morin E."/>
            <person name="Salamov A."/>
            <person name="Lipzen A."/>
            <person name="Mereny Z."/>
            <person name="Hegedus B."/>
            <person name="Baldrian P."/>
            <person name="Stursova M."/>
            <person name="Weitz H."/>
            <person name="Taylor A."/>
            <person name="Grigoriev I.V."/>
            <person name="Nagy L.G."/>
            <person name="Martin F."/>
            <person name="Kauserud H."/>
        </authorList>
    </citation>
    <scope>NUCLEOTIDE SEQUENCE</scope>
    <source>
        <strain evidence="2">9144</strain>
    </source>
</reference>
<comment type="caution">
    <text evidence="2">The sequence shown here is derived from an EMBL/GenBank/DDBJ whole genome shotgun (WGS) entry which is preliminary data.</text>
</comment>
<protein>
    <submittedName>
        <fullName evidence="2">Uncharacterized protein</fullName>
    </submittedName>
</protein>
<proteinExistence type="predicted"/>
<evidence type="ECO:0000313" key="2">
    <source>
        <dbReference type="EMBL" id="KAJ7212491.1"/>
    </source>
</evidence>
<dbReference type="EMBL" id="JARJCW010000023">
    <property type="protein sequence ID" value="KAJ7212491.1"/>
    <property type="molecule type" value="Genomic_DNA"/>
</dbReference>
<feature type="compositionally biased region" description="Polar residues" evidence="1">
    <location>
        <begin position="90"/>
        <end position="101"/>
    </location>
</feature>
<evidence type="ECO:0000256" key="1">
    <source>
        <dbReference type="SAM" id="MobiDB-lite"/>
    </source>
</evidence>
<accession>A0AAD6YEI1</accession>
<organism evidence="2 3">
    <name type="scientific">Mycena pura</name>
    <dbReference type="NCBI Taxonomy" id="153505"/>
    <lineage>
        <taxon>Eukaryota</taxon>
        <taxon>Fungi</taxon>
        <taxon>Dikarya</taxon>
        <taxon>Basidiomycota</taxon>
        <taxon>Agaricomycotina</taxon>
        <taxon>Agaricomycetes</taxon>
        <taxon>Agaricomycetidae</taxon>
        <taxon>Agaricales</taxon>
        <taxon>Marasmiineae</taxon>
        <taxon>Mycenaceae</taxon>
        <taxon>Mycena</taxon>
    </lineage>
</organism>